<proteinExistence type="predicted"/>
<reference evidence="1" key="1">
    <citation type="submission" date="2022-06" db="EMBL/GenBank/DDBJ databases">
        <authorList>
            <person name="Legras J.-L."/>
            <person name="Devillers H."/>
            <person name="Grondin C."/>
        </authorList>
    </citation>
    <scope>NUCLEOTIDE SEQUENCE</scope>
    <source>
        <strain evidence="1">CLIB 1444</strain>
    </source>
</reference>
<gene>
    <name evidence="1" type="ORF">CLIB1444_15S02410</name>
</gene>
<dbReference type="Proteomes" id="UP001152531">
    <property type="component" value="Unassembled WGS sequence"/>
</dbReference>
<protein>
    <submittedName>
        <fullName evidence="1">Uncharacterized oxidoreductase</fullName>
    </submittedName>
</protein>
<accession>A0ACA9YEI5</accession>
<keyword evidence="2" id="KW-1185">Reference proteome</keyword>
<comment type="caution">
    <text evidence="1">The sequence shown here is derived from an EMBL/GenBank/DDBJ whole genome shotgun (WGS) entry which is preliminary data.</text>
</comment>
<name>A0ACA9YEI5_9ASCO</name>
<dbReference type="EMBL" id="CALSDN010000015">
    <property type="protein sequence ID" value="CAH6723489.1"/>
    <property type="molecule type" value="Genomic_DNA"/>
</dbReference>
<evidence type="ECO:0000313" key="2">
    <source>
        <dbReference type="Proteomes" id="UP001152531"/>
    </source>
</evidence>
<organism evidence="1 2">
    <name type="scientific">[Candida] jaroonii</name>
    <dbReference type="NCBI Taxonomy" id="467808"/>
    <lineage>
        <taxon>Eukaryota</taxon>
        <taxon>Fungi</taxon>
        <taxon>Dikarya</taxon>
        <taxon>Ascomycota</taxon>
        <taxon>Saccharomycotina</taxon>
        <taxon>Pichiomycetes</taxon>
        <taxon>Debaryomycetaceae</taxon>
        <taxon>Yamadazyma</taxon>
    </lineage>
</organism>
<evidence type="ECO:0000313" key="1">
    <source>
        <dbReference type="EMBL" id="CAH6723489.1"/>
    </source>
</evidence>
<sequence length="455" mass="52409">MPIDILTNAFVNGPEIIPGWPYIKAYGPLALTLGITKYYFRGSVNTWERDMHGKVYMVTGGTSGLGAEIVREIASKGAQIILLVRSVQDSWLIEYIEDLRESTDNFMIYAEECDLDSLYSVRKFATKWLDNQPPRRLDGVICCAAETIPIGKTRQTTIDGIEKQMGVNYLAHYHLLTLLAPSLRSQPPDRDVRVLIATCATQALGQIDLNDLVFENTRYETRKPYKLYGTSKLLLGLFAKDFQRRCNEYERKDKAPTNVKINLINPGLMRTPSTRRFLSMGSIWGLIIYMILYPIWFIFFKNAYEGQQSFLFALWSPIFLTMNGGQLIQECKVLKPSRKEFQDVELQKTIFDKTEELISRVEKQSAIERKRQEKIEEMSKSKEQRLKEAKERHLAELKKKQDLTEKPQDTEELQSKLNFLRQQINKEVLFPEDVSSATNAIKSNKSNSKSKKSKK</sequence>